<dbReference type="EMBL" id="DSDS01000087">
    <property type="protein sequence ID" value="HET97800.1"/>
    <property type="molecule type" value="Genomic_DNA"/>
</dbReference>
<reference evidence="4" key="1">
    <citation type="journal article" date="2020" name="mSystems">
        <title>Genome- and Community-Level Interaction Insights into Carbon Utilization and Element Cycling Functions of Hydrothermarchaeota in Hydrothermal Sediment.</title>
        <authorList>
            <person name="Zhou Z."/>
            <person name="Liu Y."/>
            <person name="Xu W."/>
            <person name="Pan J."/>
            <person name="Luo Z.H."/>
            <person name="Li M."/>
        </authorList>
    </citation>
    <scope>NUCLEOTIDE SEQUENCE [LARGE SCALE GENOMIC DNA]</scope>
    <source>
        <strain evidence="4">SpSt-1224</strain>
    </source>
</reference>
<protein>
    <submittedName>
        <fullName evidence="4">Peptidase S13</fullName>
    </submittedName>
</protein>
<dbReference type="PRINTS" id="PR00922">
    <property type="entry name" value="DADACBPTASE3"/>
</dbReference>
<gene>
    <name evidence="4" type="ORF">ENN98_03755</name>
</gene>
<dbReference type="GO" id="GO:0004185">
    <property type="term" value="F:serine-type carboxypeptidase activity"/>
    <property type="evidence" value="ECO:0007669"/>
    <property type="project" value="InterPro"/>
</dbReference>
<name>A0A7C2TG80_9BACT</name>
<feature type="chain" id="PRO_5028454312" evidence="3">
    <location>
        <begin position="24"/>
        <end position="398"/>
    </location>
</feature>
<dbReference type="PANTHER" id="PTHR30023:SF0">
    <property type="entry name" value="PENICILLIN-SENSITIVE CARBOXYPEPTIDASE A"/>
    <property type="match status" value="1"/>
</dbReference>
<dbReference type="Gene3D" id="3.50.80.20">
    <property type="entry name" value="D-Ala-D-Ala carboxypeptidase C, peptidase S13"/>
    <property type="match status" value="1"/>
</dbReference>
<proteinExistence type="inferred from homology"/>
<dbReference type="GO" id="GO:0006508">
    <property type="term" value="P:proteolysis"/>
    <property type="evidence" value="ECO:0007669"/>
    <property type="project" value="InterPro"/>
</dbReference>
<dbReference type="Pfam" id="PF02113">
    <property type="entry name" value="Peptidase_S13"/>
    <property type="match status" value="2"/>
</dbReference>
<evidence type="ECO:0000313" key="4">
    <source>
        <dbReference type="EMBL" id="HET97800.1"/>
    </source>
</evidence>
<evidence type="ECO:0000256" key="2">
    <source>
        <dbReference type="ARBA" id="ARBA00022801"/>
    </source>
</evidence>
<dbReference type="AlphaFoldDB" id="A0A7C2TG80"/>
<evidence type="ECO:0000256" key="1">
    <source>
        <dbReference type="ARBA" id="ARBA00006096"/>
    </source>
</evidence>
<keyword evidence="2" id="KW-0378">Hydrolase</keyword>
<evidence type="ECO:0000256" key="3">
    <source>
        <dbReference type="SAM" id="SignalP"/>
    </source>
</evidence>
<feature type="signal peptide" evidence="3">
    <location>
        <begin position="1"/>
        <end position="23"/>
    </location>
</feature>
<dbReference type="Gene3D" id="3.40.710.10">
    <property type="entry name" value="DD-peptidase/beta-lactamase superfamily"/>
    <property type="match status" value="2"/>
</dbReference>
<accession>A0A7C2TG80</accession>
<comment type="similarity">
    <text evidence="1">Belongs to the peptidase S13 family.</text>
</comment>
<dbReference type="InterPro" id="IPR012338">
    <property type="entry name" value="Beta-lactam/transpept-like"/>
</dbReference>
<dbReference type="SUPFAM" id="SSF56601">
    <property type="entry name" value="beta-lactamase/transpeptidase-like"/>
    <property type="match status" value="1"/>
</dbReference>
<dbReference type="InterPro" id="IPR000667">
    <property type="entry name" value="Peptidase_S13"/>
</dbReference>
<dbReference type="GO" id="GO:0000270">
    <property type="term" value="P:peptidoglycan metabolic process"/>
    <property type="evidence" value="ECO:0007669"/>
    <property type="project" value="TreeGrafter"/>
</dbReference>
<dbReference type="PANTHER" id="PTHR30023">
    <property type="entry name" value="D-ALANYL-D-ALANINE CARBOXYPEPTIDASE"/>
    <property type="match status" value="1"/>
</dbReference>
<organism evidence="4">
    <name type="scientific">Desulfurivibrio alkaliphilus</name>
    <dbReference type="NCBI Taxonomy" id="427923"/>
    <lineage>
        <taxon>Bacteria</taxon>
        <taxon>Pseudomonadati</taxon>
        <taxon>Thermodesulfobacteriota</taxon>
        <taxon>Desulfobulbia</taxon>
        <taxon>Desulfobulbales</taxon>
        <taxon>Desulfobulbaceae</taxon>
        <taxon>Desulfurivibrio</taxon>
    </lineage>
</organism>
<keyword evidence="3" id="KW-0732">Signal</keyword>
<dbReference type="Proteomes" id="UP000885986">
    <property type="component" value="Unassembled WGS sequence"/>
</dbReference>
<comment type="caution">
    <text evidence="4">The sequence shown here is derived from an EMBL/GenBank/DDBJ whole genome shotgun (WGS) entry which is preliminary data.</text>
</comment>
<sequence length="398" mass="43620">MIFRFTLSLWFCLLTLFPSPSGAEVLPASIFEDGGYLVTKGGQIVAARNPERLLVPASTWKIATGLLALERLGPDYRFATHFHLAQGDLFIRGFGDPLLVSEEVALIAARLSGLGVKEIGDIVLDDTFFQLERERPAGAGVSRRSYDAANGALVVNFNTINITVDQQGGVGSAEEQTPTLPVMRAKGRGMPPGTHRINLSQQRRYSQEYCGELFAEMLRRQGVRVNGTIRAGAVPAGAQPVYRHLSTRPLSETVAAMLLYSNNFIANQLLLASGAATFGEPATWDKGRESLRLHLEKLGLKEGSFMVEEGSGLSRENRITPSALLRLLELFRPYAQLLPADQGRLLKSGTLTGVYAYAGYFNNGGTLDPFVLILNQSANRRDCALELLERHYRQTQAH</sequence>